<dbReference type="SUPFAM" id="SSF53474">
    <property type="entry name" value="alpha/beta-Hydrolases"/>
    <property type="match status" value="1"/>
</dbReference>
<proteinExistence type="predicted"/>
<dbReference type="InterPro" id="IPR051044">
    <property type="entry name" value="MAG_DAG_Lipase"/>
</dbReference>
<dbReference type="OrthoDB" id="9806902at2"/>
<sequence>MQVNLLDERHYAQTMRETVLPALDACRSQGWLTASAGSHTLRQNNAGKIHYVCFDAHAFDELHISGATARFRGAVVISHGITEFAEKFNEVAWYFLLSGYSVCIIEHRGHGQSARDVTDPNLVWIDDWNRYIEDMSHFCSQIAQEYADGLPLCLFGHSMGGGIGAAVLEQHPTIFDKAVLSSPMIAPRTGLPNWLATAFISSACAIGFSRRMAPGQLPFVAAVRAQDYANASVSRVNWFHALRMNDMRRHTSAPTYSWVREALKLSHSVLQPRMCERIETPLLLFQSGNDDYVLNPPQNRFVQQVRDGGCPAELIRIDNGRHELFGMPNPAMGPYIDRIISFFNDPIRL</sequence>
<protein>
    <submittedName>
        <fullName evidence="2">Lysophospholipase</fullName>
    </submittedName>
</protein>
<dbReference type="RefSeq" id="WP_094692069.1">
    <property type="nucleotide sequence ID" value="NZ_CALENZ010000002.1"/>
</dbReference>
<dbReference type="InterPro" id="IPR022742">
    <property type="entry name" value="Hydrolase_4"/>
</dbReference>
<evidence type="ECO:0000313" key="3">
    <source>
        <dbReference type="Proteomes" id="UP000216451"/>
    </source>
</evidence>
<dbReference type="EMBL" id="MWXA01000001">
    <property type="protein sequence ID" value="OZG68746.1"/>
    <property type="molecule type" value="Genomic_DNA"/>
</dbReference>
<evidence type="ECO:0000259" key="1">
    <source>
        <dbReference type="Pfam" id="PF12146"/>
    </source>
</evidence>
<comment type="caution">
    <text evidence="2">The sequence shown here is derived from an EMBL/GenBank/DDBJ whole genome shotgun (WGS) entry which is preliminary data.</text>
</comment>
<dbReference type="InterPro" id="IPR029058">
    <property type="entry name" value="AB_hydrolase_fold"/>
</dbReference>
<feature type="domain" description="Serine aminopeptidase S33" evidence="1">
    <location>
        <begin position="72"/>
        <end position="326"/>
    </location>
</feature>
<dbReference type="AlphaFoldDB" id="A0A261GCQ6"/>
<keyword evidence="3" id="KW-1185">Reference proteome</keyword>
<dbReference type="Proteomes" id="UP000216451">
    <property type="component" value="Unassembled WGS sequence"/>
</dbReference>
<dbReference type="GeneID" id="98294755"/>
<accession>A0A261GCQ6</accession>
<evidence type="ECO:0000313" key="2">
    <source>
        <dbReference type="EMBL" id="OZG68746.1"/>
    </source>
</evidence>
<name>A0A261GCQ6_9BIFI</name>
<dbReference type="Pfam" id="PF12146">
    <property type="entry name" value="Hydrolase_4"/>
    <property type="match status" value="1"/>
</dbReference>
<gene>
    <name evidence="2" type="ORF">BAQU_0045</name>
</gene>
<reference evidence="2 3" key="1">
    <citation type="journal article" date="2017" name="BMC Genomics">
        <title>Comparative genomic and phylogenomic analyses of the Bifidobacteriaceae family.</title>
        <authorList>
            <person name="Lugli G.A."/>
            <person name="Milani C."/>
            <person name="Turroni F."/>
            <person name="Duranti S."/>
            <person name="Mancabelli L."/>
            <person name="Mangifesta M."/>
            <person name="Ferrario C."/>
            <person name="Modesto M."/>
            <person name="Mattarelli P."/>
            <person name="Jiri K."/>
            <person name="van Sinderen D."/>
            <person name="Ventura M."/>
        </authorList>
    </citation>
    <scope>NUCLEOTIDE SEQUENCE [LARGE SCALE GENOMIC DNA]</scope>
    <source>
        <strain evidence="2 3">LMG 28769</strain>
    </source>
</reference>
<dbReference type="Gene3D" id="3.40.50.1820">
    <property type="entry name" value="alpha/beta hydrolase"/>
    <property type="match status" value="1"/>
</dbReference>
<dbReference type="PANTHER" id="PTHR11614">
    <property type="entry name" value="PHOSPHOLIPASE-RELATED"/>
    <property type="match status" value="1"/>
</dbReference>
<organism evidence="2 3">
    <name type="scientific">Bifidobacterium aquikefiri</name>
    <dbReference type="NCBI Taxonomy" id="1653207"/>
    <lineage>
        <taxon>Bacteria</taxon>
        <taxon>Bacillati</taxon>
        <taxon>Actinomycetota</taxon>
        <taxon>Actinomycetes</taxon>
        <taxon>Bifidobacteriales</taxon>
        <taxon>Bifidobacteriaceae</taxon>
        <taxon>Bifidobacterium</taxon>
    </lineage>
</organism>